<dbReference type="Pfam" id="PF10436">
    <property type="entry name" value="BCDHK_Adom3"/>
    <property type="match status" value="1"/>
</dbReference>
<feature type="region of interest" description="Disordered" evidence="7">
    <location>
        <begin position="15"/>
        <end position="36"/>
    </location>
</feature>
<evidence type="ECO:0000256" key="2">
    <source>
        <dbReference type="ARBA" id="ARBA00022741"/>
    </source>
</evidence>
<evidence type="ECO:0000256" key="1">
    <source>
        <dbReference type="ARBA" id="ARBA00022679"/>
    </source>
</evidence>
<feature type="region of interest" description="Disordered" evidence="7">
    <location>
        <begin position="173"/>
        <end position="202"/>
    </location>
</feature>
<feature type="region of interest" description="Disordered" evidence="7">
    <location>
        <begin position="231"/>
        <end position="295"/>
    </location>
</feature>
<keyword evidence="2 6" id="KW-0547">Nucleotide-binding</keyword>
<feature type="compositionally biased region" description="Basic and acidic residues" evidence="7">
    <location>
        <begin position="949"/>
        <end position="966"/>
    </location>
</feature>
<sequence length="1254" mass="137779">MSQARCNSILLAARRSTSEAQHNDEGAKKVKEARRGGESFVSGGSVMLTQTSAISEAVWNLSNRNALAEGCNALCKALRPETVTAPRAQKSLTGRVMHQPERLRAQPQERRVSVMPFESLRGLSGASYAVFLKAVSLLRHTFALREQRPGVLAQMLRDACRILYCPPPPAVPRAAATKKTPTVAANPDGGEPAAAAAAPREEPKGKVLLDNDALRDSFVLCLRGSCTIEHLRDPSVPKSPSPPSSPVRKSIRRRSTKFIDMPSLSSSSSSAASSSYEGDEGGGHERRRSSTASGWAKLRRHQSFCATEGAGREGAAGKRKYLIMRLHTGESRDFETMQNSLKDRGALTADTVGRECVLLILSKEACKTAHFAAGVREFESNVDALRSLLPSASDLPAHRMEMIALTLTRRRFRKGDVITHASHPLLDARADDTTHTTPASPASGGVIASGEATFLYTYRHTRPATTSQTHRPTTHDAKDTGQQRQQGEGEGESAPSSPLFHNMLAHPMAVEQLAEMEGRGRQGRPGSQEEHQKQQQEQPPPLPPSLSTEKSLSRAPSFHSQTSVSAAAFADRTSLSRTSTPPPETDKDKGAGPSPNLRGGEPSDPQKQPSTERPDAAPAQQPVLPPPHLQAWWHTAHPKWRSVQLSLCTTLDGLQLTETQDQEQQEQLPARPKGKKDRRAPPTAVIDLPPGRSRLARTLYIDGLVPGGVAGKPGTGKQARGSDDDSKQETQSTALQLQVSHFEEAQQDKRAEKLHRLHQLRKGAREAAGPRNMAYLSRPLTASVAARIRTRSSAETWCMELPLCTATSGDWVGVSSLLQGDREPFTVRAATDEVVVFAVAVGREEISTRWPGTMVAGILEAYGAMEEWIIGERLPAAIQEQWSLVSTQSDSADLHRQTLVQTSQRLRGFEDDIGSAKSKIPVPIPPHTPALLTSTAKHRRGPHISAAGSKKDESASAEDKTEEGHGKGVVHHPPGWGAFEPGRVRTEQGWADGVMRARRELTEASQRLWQEVLCTASGPYSAAHWLLLESEITHFALKRQDPVTLRKILSVKSVWVVADFISHELPVRFASRIKQLEALPTHPDVMFISRVRSIYAESFKQLRMVQPTQREDFTKVLTNLKKRHSSVVPLLITGIRLLKEKFPEQLTEEFLNDFLNKFFLSRIGTEMLTSQFLAGAHGKGDGIIDRVCDPDAVIRRAAKDAERLCYAHYGCCPPVQVWNRGVDRWPYIPQYLYYILFELFKVQKISAAEHRLCT</sequence>
<evidence type="ECO:0000256" key="6">
    <source>
        <dbReference type="RuleBase" id="RU366032"/>
    </source>
</evidence>
<keyword evidence="3 6" id="KW-0418">Kinase</keyword>
<feature type="region of interest" description="Disordered" evidence="7">
    <location>
        <begin position="462"/>
        <end position="500"/>
    </location>
</feature>
<comment type="similarity">
    <text evidence="6">Belongs to the PDK/BCKDK protein kinase family.</text>
</comment>
<feature type="compositionally biased region" description="Low complexity" evidence="7">
    <location>
        <begin position="173"/>
        <end position="198"/>
    </location>
</feature>
<keyword evidence="1 6" id="KW-0808">Transferase</keyword>
<dbReference type="InterPro" id="IPR018955">
    <property type="entry name" value="BCDHK/PDK_N"/>
</dbReference>
<evidence type="ECO:0000313" key="9">
    <source>
        <dbReference type="EMBL" id="CEM37807.1"/>
    </source>
</evidence>
<dbReference type="VEuPathDB" id="CryptoDB:Vbra_19403"/>
<dbReference type="GO" id="GO:0005524">
    <property type="term" value="F:ATP binding"/>
    <property type="evidence" value="ECO:0007669"/>
    <property type="project" value="UniProtKB-UniRule"/>
</dbReference>
<name>A0A0G4H2P2_VITBC</name>
<evidence type="ECO:0000256" key="7">
    <source>
        <dbReference type="SAM" id="MobiDB-lite"/>
    </source>
</evidence>
<comment type="catalytic activity">
    <reaction evidence="5">
        <text>L-seryl-[pyruvate dehydrogenase E1 alpha subunit] + ATP = O-phospho-L-seryl-[pyruvate dehydrogenase E1 alpha subunit] + ADP + H(+)</text>
        <dbReference type="Rhea" id="RHEA:23052"/>
        <dbReference type="Rhea" id="RHEA-COMP:13689"/>
        <dbReference type="Rhea" id="RHEA-COMP:13690"/>
        <dbReference type="ChEBI" id="CHEBI:15378"/>
        <dbReference type="ChEBI" id="CHEBI:29999"/>
        <dbReference type="ChEBI" id="CHEBI:30616"/>
        <dbReference type="ChEBI" id="CHEBI:83421"/>
        <dbReference type="ChEBI" id="CHEBI:456216"/>
        <dbReference type="EC" id="2.7.11.2"/>
    </reaction>
</comment>
<dbReference type="InterPro" id="IPR039028">
    <property type="entry name" value="BCKD/PDK"/>
</dbReference>
<keyword evidence="4 6" id="KW-0067">ATP-binding</keyword>
<dbReference type="EMBL" id="CDMY01000954">
    <property type="protein sequence ID" value="CEM37807.1"/>
    <property type="molecule type" value="Genomic_DNA"/>
</dbReference>
<evidence type="ECO:0000313" key="10">
    <source>
        <dbReference type="Proteomes" id="UP000041254"/>
    </source>
</evidence>
<feature type="compositionally biased region" description="Low complexity" evidence="7">
    <location>
        <begin position="263"/>
        <end position="275"/>
    </location>
</feature>
<dbReference type="InParanoid" id="A0A0G4H2P2"/>
<comment type="subcellular location">
    <subcellularLocation>
        <location evidence="6">Mitochondrion matrix</location>
    </subcellularLocation>
</comment>
<feature type="region of interest" description="Disordered" evidence="7">
    <location>
        <begin position="916"/>
        <end position="983"/>
    </location>
</feature>
<evidence type="ECO:0000256" key="3">
    <source>
        <dbReference type="ARBA" id="ARBA00022777"/>
    </source>
</evidence>
<dbReference type="GO" id="GO:0010906">
    <property type="term" value="P:regulation of glucose metabolic process"/>
    <property type="evidence" value="ECO:0007669"/>
    <property type="project" value="TreeGrafter"/>
</dbReference>
<feature type="domain" description="Branched-chain alpha-ketoacid dehydrogenase kinase/Pyruvate dehydrogenase kinase N-terminal" evidence="8">
    <location>
        <begin position="1054"/>
        <end position="1174"/>
    </location>
</feature>
<keyword evidence="6" id="KW-0496">Mitochondrion</keyword>
<dbReference type="EC" id="2.7.11.-" evidence="6"/>
<reference evidence="9 10" key="1">
    <citation type="submission" date="2014-11" db="EMBL/GenBank/DDBJ databases">
        <authorList>
            <person name="Zhu J."/>
            <person name="Qi W."/>
            <person name="Song R."/>
        </authorList>
    </citation>
    <scope>NUCLEOTIDE SEQUENCE [LARGE SCALE GENOMIC DNA]</scope>
</reference>
<gene>
    <name evidence="9" type="ORF">Vbra_19403</name>
</gene>
<dbReference type="OrthoDB" id="241648at2759"/>
<dbReference type="GO" id="GO:0005759">
    <property type="term" value="C:mitochondrial matrix"/>
    <property type="evidence" value="ECO:0007669"/>
    <property type="project" value="UniProtKB-SubCell"/>
</dbReference>
<dbReference type="GO" id="GO:0004740">
    <property type="term" value="F:pyruvate dehydrogenase (acetyl-transferring) kinase activity"/>
    <property type="evidence" value="ECO:0007669"/>
    <property type="project" value="UniProtKB-EC"/>
</dbReference>
<evidence type="ECO:0000256" key="5">
    <source>
        <dbReference type="ARBA" id="ARBA00048201"/>
    </source>
</evidence>
<organism evidence="9 10">
    <name type="scientific">Vitrella brassicaformis (strain CCMP3155)</name>
    <dbReference type="NCBI Taxonomy" id="1169540"/>
    <lineage>
        <taxon>Eukaryota</taxon>
        <taxon>Sar</taxon>
        <taxon>Alveolata</taxon>
        <taxon>Colpodellida</taxon>
        <taxon>Vitrellaceae</taxon>
        <taxon>Vitrella</taxon>
    </lineage>
</organism>
<dbReference type="PANTHER" id="PTHR11947">
    <property type="entry name" value="PYRUVATE DEHYDROGENASE KINASE"/>
    <property type="match status" value="1"/>
</dbReference>
<protein>
    <recommendedName>
        <fullName evidence="6">Protein-serine/threonine kinase</fullName>
        <ecNumber evidence="6">2.7.11.-</ecNumber>
    </recommendedName>
</protein>
<accession>A0A0G4H2P2</accession>
<evidence type="ECO:0000259" key="8">
    <source>
        <dbReference type="Pfam" id="PF10436"/>
    </source>
</evidence>
<dbReference type="Gene3D" id="1.20.140.20">
    <property type="entry name" value="Alpha-ketoacid/pyruvate dehydrogenase kinase, N-terminal domain"/>
    <property type="match status" value="1"/>
</dbReference>
<dbReference type="SUPFAM" id="SSF69012">
    <property type="entry name" value="alpha-ketoacid dehydrogenase kinase, N-terminal domain"/>
    <property type="match status" value="1"/>
</dbReference>
<feature type="region of interest" description="Disordered" evidence="7">
    <location>
        <begin position="515"/>
        <end position="626"/>
    </location>
</feature>
<dbReference type="AlphaFoldDB" id="A0A0G4H2P2"/>
<keyword evidence="10" id="KW-1185">Reference proteome</keyword>
<feature type="compositionally biased region" description="Gly residues" evidence="7">
    <location>
        <begin position="705"/>
        <end position="714"/>
    </location>
</feature>
<proteinExistence type="inferred from homology"/>
<feature type="region of interest" description="Disordered" evidence="7">
    <location>
        <begin position="658"/>
        <end position="689"/>
    </location>
</feature>
<dbReference type="InterPro" id="IPR036784">
    <property type="entry name" value="AK/P_DHK_N_sf"/>
</dbReference>
<evidence type="ECO:0000256" key="4">
    <source>
        <dbReference type="ARBA" id="ARBA00022840"/>
    </source>
</evidence>
<dbReference type="Proteomes" id="UP000041254">
    <property type="component" value="Unassembled WGS sequence"/>
</dbReference>
<dbReference type="STRING" id="1169540.A0A0G4H2P2"/>
<feature type="region of interest" description="Disordered" evidence="7">
    <location>
        <begin position="705"/>
        <end position="733"/>
    </location>
</feature>
<dbReference type="PANTHER" id="PTHR11947:SF3">
    <property type="entry name" value="[PYRUVATE DEHYDROGENASE (ACETYL-TRANSFERRING)] KINASE, MITOCHONDRIAL"/>
    <property type="match status" value="1"/>
</dbReference>
<feature type="compositionally biased region" description="Basic and acidic residues" evidence="7">
    <location>
        <begin position="21"/>
        <end position="36"/>
    </location>
</feature>